<dbReference type="RefSeq" id="WP_008514022.1">
    <property type="nucleotide sequence ID" value="NZ_ACJM01000001.1"/>
</dbReference>
<organism evidence="1 2">
    <name type="scientific">Dethiobacter alkaliphilus AHT 1</name>
    <dbReference type="NCBI Taxonomy" id="555088"/>
    <lineage>
        <taxon>Bacteria</taxon>
        <taxon>Bacillati</taxon>
        <taxon>Bacillota</taxon>
        <taxon>Dethiobacteria</taxon>
        <taxon>Dethiobacterales</taxon>
        <taxon>Dethiobacteraceae</taxon>
        <taxon>Dethiobacter</taxon>
    </lineage>
</organism>
<reference evidence="1 2" key="1">
    <citation type="submission" date="2009-02" db="EMBL/GenBank/DDBJ databases">
        <title>Sequencing of the draft genome and assembly of Dethiobacter alkaliphilus AHT 1.</title>
        <authorList>
            <consortium name="US DOE Joint Genome Institute (JGI-PGF)"/>
            <person name="Lucas S."/>
            <person name="Copeland A."/>
            <person name="Lapidus A."/>
            <person name="Glavina del Rio T."/>
            <person name="Dalin E."/>
            <person name="Tice H."/>
            <person name="Bruce D."/>
            <person name="Goodwin L."/>
            <person name="Pitluck S."/>
            <person name="Larimer F."/>
            <person name="Land M.L."/>
            <person name="Hauser L."/>
            <person name="Muyzer G."/>
        </authorList>
    </citation>
    <scope>NUCLEOTIDE SEQUENCE [LARGE SCALE GENOMIC DNA]</scope>
    <source>
        <strain evidence="1 2">AHT 1</strain>
    </source>
</reference>
<comment type="caution">
    <text evidence="1">The sequence shown here is derived from an EMBL/GenBank/DDBJ whole genome shotgun (WGS) entry which is preliminary data.</text>
</comment>
<proteinExistence type="predicted"/>
<dbReference type="EMBL" id="ACJM01000001">
    <property type="protein sequence ID" value="EEG78941.1"/>
    <property type="molecule type" value="Genomic_DNA"/>
</dbReference>
<gene>
    <name evidence="1" type="ORF">DealDRAFT_0215</name>
</gene>
<dbReference type="Pfam" id="PF14196">
    <property type="entry name" value="ATC_hydrolase"/>
    <property type="match status" value="1"/>
</dbReference>
<sequence>MSKQEVSEITKAYRAAIADRATWFYLLLQAAEEKGVNTDELAQKAIWQFGVEKGKRLGEIKNAADFAAALQSGYGCGAFAMEALEVSPTASRLRFHHCELVETWRKRGLSEKEVSRLCRLARWGDLGMVSNFTGMTLEFPSVIADGDDYCELCVRYEEN</sequence>
<accession>C0GCK6</accession>
<keyword evidence="2" id="KW-1185">Reference proteome</keyword>
<evidence type="ECO:0000313" key="2">
    <source>
        <dbReference type="Proteomes" id="UP000006443"/>
    </source>
</evidence>
<dbReference type="Proteomes" id="UP000006443">
    <property type="component" value="Unassembled WGS sequence"/>
</dbReference>
<dbReference type="AlphaFoldDB" id="C0GCK6"/>
<evidence type="ECO:0008006" key="3">
    <source>
        <dbReference type="Google" id="ProtNLM"/>
    </source>
</evidence>
<protein>
    <recommendedName>
        <fullName evidence="3">L-2-amino-thiazoline-4-carboxylic acid hydrolase</fullName>
    </recommendedName>
</protein>
<name>C0GCK6_DETAL</name>
<dbReference type="eggNOG" id="ENOG502ZWQQ">
    <property type="taxonomic scope" value="Bacteria"/>
</dbReference>
<dbReference type="InterPro" id="IPR026002">
    <property type="entry name" value="ATC_hydrolase-like"/>
</dbReference>
<evidence type="ECO:0000313" key="1">
    <source>
        <dbReference type="EMBL" id="EEG78941.1"/>
    </source>
</evidence>